<dbReference type="InterPro" id="IPR016162">
    <property type="entry name" value="Ald_DH_N"/>
</dbReference>
<proteinExistence type="inferred from homology"/>
<dbReference type="InterPro" id="IPR029510">
    <property type="entry name" value="Ald_DH_CS_GLU"/>
</dbReference>
<evidence type="ECO:0000256" key="3">
    <source>
        <dbReference type="PROSITE-ProRule" id="PRU10007"/>
    </source>
</evidence>
<dbReference type="GO" id="GO:0016620">
    <property type="term" value="F:oxidoreductase activity, acting on the aldehyde or oxo group of donors, NAD or NADP as acceptor"/>
    <property type="evidence" value="ECO:0007669"/>
    <property type="project" value="InterPro"/>
</dbReference>
<dbReference type="AlphaFoldDB" id="A0A3N0E7W5"/>
<feature type="domain" description="Aldehyde dehydrogenase" evidence="5">
    <location>
        <begin position="32"/>
        <end position="489"/>
    </location>
</feature>
<dbReference type="InterPro" id="IPR016163">
    <property type="entry name" value="Ald_DH_C"/>
</dbReference>
<dbReference type="OrthoDB" id="3802174at2"/>
<evidence type="ECO:0000256" key="1">
    <source>
        <dbReference type="ARBA" id="ARBA00009986"/>
    </source>
</evidence>
<gene>
    <name evidence="6" type="ORF">EFW17_14760</name>
</gene>
<dbReference type="Proteomes" id="UP000269198">
    <property type="component" value="Unassembled WGS sequence"/>
</dbReference>
<dbReference type="EMBL" id="RJMB01000014">
    <property type="protein sequence ID" value="RNL83859.1"/>
    <property type="molecule type" value="Genomic_DNA"/>
</dbReference>
<keyword evidence="7" id="KW-1185">Reference proteome</keyword>
<dbReference type="PANTHER" id="PTHR11699">
    <property type="entry name" value="ALDEHYDE DEHYDROGENASE-RELATED"/>
    <property type="match status" value="1"/>
</dbReference>
<dbReference type="RefSeq" id="WP_123201973.1">
    <property type="nucleotide sequence ID" value="NZ_RJMB01000014.1"/>
</dbReference>
<evidence type="ECO:0000313" key="7">
    <source>
        <dbReference type="Proteomes" id="UP000269198"/>
    </source>
</evidence>
<keyword evidence="2 4" id="KW-0560">Oxidoreductase</keyword>
<dbReference type="NCBIfam" id="NF006916">
    <property type="entry name" value="PRK09407.1"/>
    <property type="match status" value="1"/>
</dbReference>
<dbReference type="PROSITE" id="PS00687">
    <property type="entry name" value="ALDEHYDE_DEHYDR_GLU"/>
    <property type="match status" value="1"/>
</dbReference>
<dbReference type="InterPro" id="IPR016161">
    <property type="entry name" value="Ald_DH/histidinol_DH"/>
</dbReference>
<accession>A0A3N0E7W5</accession>
<dbReference type="FunFam" id="3.40.309.10:FF:000009">
    <property type="entry name" value="Aldehyde dehydrogenase A"/>
    <property type="match status" value="1"/>
</dbReference>
<organism evidence="6 7">
    <name type="scientific">Halostreptopolyspora alba</name>
    <dbReference type="NCBI Taxonomy" id="2487137"/>
    <lineage>
        <taxon>Bacteria</taxon>
        <taxon>Bacillati</taxon>
        <taxon>Actinomycetota</taxon>
        <taxon>Actinomycetes</taxon>
        <taxon>Streptosporangiales</taxon>
        <taxon>Nocardiopsidaceae</taxon>
        <taxon>Halostreptopolyspora</taxon>
    </lineage>
</organism>
<name>A0A3N0E7W5_9ACTN</name>
<evidence type="ECO:0000256" key="4">
    <source>
        <dbReference type="RuleBase" id="RU003345"/>
    </source>
</evidence>
<comment type="similarity">
    <text evidence="1 4">Belongs to the aldehyde dehydrogenase family.</text>
</comment>
<evidence type="ECO:0000313" key="6">
    <source>
        <dbReference type="EMBL" id="RNL83859.1"/>
    </source>
</evidence>
<dbReference type="CDD" id="cd07101">
    <property type="entry name" value="ALDH_SSADH2_GabD2"/>
    <property type="match status" value="1"/>
</dbReference>
<reference evidence="6 7" key="1">
    <citation type="submission" date="2018-11" db="EMBL/GenBank/DDBJ databases">
        <title>The genome draft of YIM 96095.</title>
        <authorList>
            <person name="Tang S.-K."/>
            <person name="Chunyu W.-X."/>
            <person name="Feng Y.-Z."/>
        </authorList>
    </citation>
    <scope>NUCLEOTIDE SEQUENCE [LARGE SCALE GENOMIC DNA]</scope>
    <source>
        <strain evidence="6 7">YIM 96095</strain>
    </source>
</reference>
<dbReference type="Gene3D" id="3.40.309.10">
    <property type="entry name" value="Aldehyde Dehydrogenase, Chain A, domain 2"/>
    <property type="match status" value="1"/>
</dbReference>
<sequence length="525" mass="56543">MAHVTTGSAEAPALDPALIERLTRRVAGSATGRTVTTTAPFTGAPLAELPASTSDDVGAAFARAREAQRAWAARSVRERAAPFLRFHDLVLDRQSEILDIIQWETGKARRHAFEEVYDAAAGTLYYARNAARLLRPTRSPGAMPVATRTYVRRRPKGTVSVITPWNYPLALPVGDAVPALIAGNAVVAKPDTQTSLTALWAIDLAIEAGLPEDLWNPVIGEPAEVGDPMVDEADHVAFTGSSAAGAGIARRASERLIGCSAELGGKNPMVVCEDAAVDWTVEGAIRACFSNAGQLCISMERLYVHDRIHDEFVSRFTDAVRNMALNARFDFSADMGSLTYQRQLDRVSAHVDDARDNGATVLTGGQPRPDLGPLFYEPTVMTDVGPTMAACSDETFGPVVSVYRYSDEDEVIERCNDTEYGLNASVWTRDVSRGRRIAERIDAGTVNINEGYGAAWASYGAPMGGTKRSGLGRRHGAEGLLRFTESQSIASQHYVGLGGTPGMSGETLARTLTLGGRLMKRFRIR</sequence>
<protein>
    <submittedName>
        <fullName evidence="6">Succinate-semialdehyde dehydrogenase (NADP(+))</fullName>
    </submittedName>
</protein>
<comment type="caution">
    <text evidence="6">The sequence shown here is derived from an EMBL/GenBank/DDBJ whole genome shotgun (WGS) entry which is preliminary data.</text>
</comment>
<evidence type="ECO:0000259" key="5">
    <source>
        <dbReference type="Pfam" id="PF00171"/>
    </source>
</evidence>
<dbReference type="Gene3D" id="3.40.605.10">
    <property type="entry name" value="Aldehyde Dehydrogenase, Chain A, domain 1"/>
    <property type="match status" value="1"/>
</dbReference>
<feature type="active site" evidence="3">
    <location>
        <position position="262"/>
    </location>
</feature>
<dbReference type="InterPro" id="IPR015590">
    <property type="entry name" value="Aldehyde_DH_dom"/>
</dbReference>
<dbReference type="Pfam" id="PF00171">
    <property type="entry name" value="Aldedh"/>
    <property type="match status" value="1"/>
</dbReference>
<evidence type="ECO:0000256" key="2">
    <source>
        <dbReference type="ARBA" id="ARBA00023002"/>
    </source>
</evidence>
<dbReference type="SUPFAM" id="SSF53720">
    <property type="entry name" value="ALDH-like"/>
    <property type="match status" value="1"/>
</dbReference>